<dbReference type="Pfam" id="PF07963">
    <property type="entry name" value="N_methyl"/>
    <property type="match status" value="1"/>
</dbReference>
<sequence length="147" mass="15484">MDRNHARGFTLIELMIVVVILGILAAISIPNFVNMMSRAKEGSVKSNMHTLQLTAEDYAAQNDGAYPGSCDQVVALIPGASTTFKNPFDGTLGTGNAWIDQPTYNAAAPSSGSTKRGISAYADSLQVKYQVMGRGVSSDLPLVLSGS</sequence>
<evidence type="ECO:0000256" key="5">
    <source>
        <dbReference type="ARBA" id="ARBA00023136"/>
    </source>
</evidence>
<evidence type="ECO:0000256" key="6">
    <source>
        <dbReference type="SAM" id="Phobius"/>
    </source>
</evidence>
<gene>
    <name evidence="7" type="ORF">HY076_05105</name>
</gene>
<feature type="transmembrane region" description="Helical" evidence="6">
    <location>
        <begin position="12"/>
        <end position="33"/>
    </location>
</feature>
<name>A0A9D6QJU4_UNCEI</name>
<dbReference type="GO" id="GO:0016020">
    <property type="term" value="C:membrane"/>
    <property type="evidence" value="ECO:0007669"/>
    <property type="project" value="UniProtKB-SubCell"/>
</dbReference>
<keyword evidence="2" id="KW-0488">Methylation</keyword>
<evidence type="ECO:0000313" key="7">
    <source>
        <dbReference type="EMBL" id="MBI3539630.1"/>
    </source>
</evidence>
<dbReference type="InterPro" id="IPR045584">
    <property type="entry name" value="Pilin-like"/>
</dbReference>
<dbReference type="PROSITE" id="PS00409">
    <property type="entry name" value="PROKAR_NTER_METHYL"/>
    <property type="match status" value="1"/>
</dbReference>
<dbReference type="InterPro" id="IPR000983">
    <property type="entry name" value="Bac_GSPG_pilin"/>
</dbReference>
<dbReference type="PANTHER" id="PTHR30093">
    <property type="entry name" value="GENERAL SECRETION PATHWAY PROTEIN G"/>
    <property type="match status" value="1"/>
</dbReference>
<comment type="subcellular location">
    <subcellularLocation>
        <location evidence="1">Membrane</location>
        <topology evidence="1">Single-pass membrane protein</topology>
    </subcellularLocation>
</comment>
<evidence type="ECO:0000256" key="4">
    <source>
        <dbReference type="ARBA" id="ARBA00022989"/>
    </source>
</evidence>
<dbReference type="GO" id="GO:0015627">
    <property type="term" value="C:type II protein secretion system complex"/>
    <property type="evidence" value="ECO:0007669"/>
    <property type="project" value="InterPro"/>
</dbReference>
<keyword evidence="3 6" id="KW-0812">Transmembrane</keyword>
<keyword evidence="5 6" id="KW-0472">Membrane</keyword>
<dbReference type="NCBIfam" id="TIGR02532">
    <property type="entry name" value="IV_pilin_GFxxxE"/>
    <property type="match status" value="1"/>
</dbReference>
<dbReference type="InterPro" id="IPR012902">
    <property type="entry name" value="N_methyl_site"/>
</dbReference>
<comment type="caution">
    <text evidence="7">The sequence shown here is derived from an EMBL/GenBank/DDBJ whole genome shotgun (WGS) entry which is preliminary data.</text>
</comment>
<accession>A0A9D6QJU4</accession>
<proteinExistence type="predicted"/>
<evidence type="ECO:0000313" key="8">
    <source>
        <dbReference type="Proteomes" id="UP000807850"/>
    </source>
</evidence>
<evidence type="ECO:0000256" key="2">
    <source>
        <dbReference type="ARBA" id="ARBA00022481"/>
    </source>
</evidence>
<protein>
    <submittedName>
        <fullName evidence="7">Prepilin-type N-terminal cleavage/methylation domain-containing protein</fullName>
    </submittedName>
</protein>
<dbReference type="GO" id="GO:0015628">
    <property type="term" value="P:protein secretion by the type II secretion system"/>
    <property type="evidence" value="ECO:0007669"/>
    <property type="project" value="InterPro"/>
</dbReference>
<dbReference type="SUPFAM" id="SSF54523">
    <property type="entry name" value="Pili subunits"/>
    <property type="match status" value="1"/>
</dbReference>
<organism evidence="7 8">
    <name type="scientific">Eiseniibacteriota bacterium</name>
    <dbReference type="NCBI Taxonomy" id="2212470"/>
    <lineage>
        <taxon>Bacteria</taxon>
        <taxon>Candidatus Eiseniibacteriota</taxon>
    </lineage>
</organism>
<dbReference type="Gene3D" id="3.30.700.10">
    <property type="entry name" value="Glycoprotein, Type 4 Pilin"/>
    <property type="match status" value="1"/>
</dbReference>
<dbReference type="EMBL" id="JACQAY010000158">
    <property type="protein sequence ID" value="MBI3539630.1"/>
    <property type="molecule type" value="Genomic_DNA"/>
</dbReference>
<dbReference type="PRINTS" id="PR00813">
    <property type="entry name" value="BCTERIALGSPG"/>
</dbReference>
<evidence type="ECO:0000256" key="1">
    <source>
        <dbReference type="ARBA" id="ARBA00004167"/>
    </source>
</evidence>
<dbReference type="AlphaFoldDB" id="A0A9D6QJU4"/>
<evidence type="ECO:0000256" key="3">
    <source>
        <dbReference type="ARBA" id="ARBA00022692"/>
    </source>
</evidence>
<keyword evidence="4 6" id="KW-1133">Transmembrane helix</keyword>
<reference evidence="7" key="1">
    <citation type="submission" date="2020-07" db="EMBL/GenBank/DDBJ databases">
        <title>Huge and variable diversity of episymbiotic CPR bacteria and DPANN archaea in groundwater ecosystems.</title>
        <authorList>
            <person name="He C.Y."/>
            <person name="Keren R."/>
            <person name="Whittaker M."/>
            <person name="Farag I.F."/>
            <person name="Doudna J."/>
            <person name="Cate J.H.D."/>
            <person name="Banfield J.F."/>
        </authorList>
    </citation>
    <scope>NUCLEOTIDE SEQUENCE</scope>
    <source>
        <strain evidence="7">NC_groundwater_928_Pr1_S-0.2um_72_17</strain>
    </source>
</reference>
<dbReference type="PANTHER" id="PTHR30093:SF44">
    <property type="entry name" value="TYPE II SECRETION SYSTEM CORE PROTEIN G"/>
    <property type="match status" value="1"/>
</dbReference>
<dbReference type="Proteomes" id="UP000807850">
    <property type="component" value="Unassembled WGS sequence"/>
</dbReference>